<protein>
    <submittedName>
        <fullName evidence="1">Uncharacterized protein</fullName>
    </submittedName>
</protein>
<evidence type="ECO:0000313" key="2">
    <source>
        <dbReference type="Proteomes" id="UP000594759"/>
    </source>
</evidence>
<reference evidence="1 2" key="1">
    <citation type="submission" date="2020-11" db="EMBL/GenBank/DDBJ databases">
        <title>Pedobacter endophytica, an endophytic bacteria isolated form Carex pumila.</title>
        <authorList>
            <person name="Peng Y."/>
            <person name="Jiang L."/>
            <person name="Lee J."/>
        </authorList>
    </citation>
    <scope>NUCLEOTIDE SEQUENCE [LARGE SCALE GENOMIC DNA]</scope>
    <source>
        <strain evidence="1 2">JBR3-12</strain>
    </source>
</reference>
<keyword evidence="2" id="KW-1185">Reference proteome</keyword>
<evidence type="ECO:0000313" key="1">
    <source>
        <dbReference type="EMBL" id="QPH41714.1"/>
    </source>
</evidence>
<gene>
    <name evidence="1" type="ORF">IZT61_10860</name>
</gene>
<dbReference type="KEGG" id="pex:IZT61_10860"/>
<dbReference type="Proteomes" id="UP000594759">
    <property type="component" value="Chromosome"/>
</dbReference>
<proteinExistence type="predicted"/>
<dbReference type="EMBL" id="CP064939">
    <property type="protein sequence ID" value="QPH41714.1"/>
    <property type="molecule type" value="Genomic_DNA"/>
</dbReference>
<sequence>MDNLKLETYGVQQLSTREMKRVDGGGFWAEALKTVAIDILYEGAKALGKAAVADWNSRTGAPRNMTSTYASNPYH</sequence>
<dbReference type="RefSeq" id="WP_196101151.1">
    <property type="nucleotide sequence ID" value="NZ_CP064939.1"/>
</dbReference>
<name>A0A7S9L3A5_9SPHI</name>
<accession>A0A7S9L3A5</accession>
<dbReference type="AlphaFoldDB" id="A0A7S9L3A5"/>
<organism evidence="1 2">
    <name type="scientific">Pedobacter endophyticus</name>
    <dbReference type="NCBI Taxonomy" id="2789740"/>
    <lineage>
        <taxon>Bacteria</taxon>
        <taxon>Pseudomonadati</taxon>
        <taxon>Bacteroidota</taxon>
        <taxon>Sphingobacteriia</taxon>
        <taxon>Sphingobacteriales</taxon>
        <taxon>Sphingobacteriaceae</taxon>
        <taxon>Pedobacter</taxon>
    </lineage>
</organism>